<keyword evidence="2" id="KW-0285">Flavoprotein</keyword>
<feature type="domain" description="FAD-binding" evidence="4">
    <location>
        <begin position="3"/>
        <end position="343"/>
    </location>
</feature>
<accession>A0ABT2DD98</accession>
<dbReference type="PANTHER" id="PTHR43004">
    <property type="entry name" value="TRK SYSTEM POTASSIUM UPTAKE PROTEIN"/>
    <property type="match status" value="1"/>
</dbReference>
<organism evidence="5 6">
    <name type="scientific">Massilia agilis</name>
    <dbReference type="NCBI Taxonomy" id="1811226"/>
    <lineage>
        <taxon>Bacteria</taxon>
        <taxon>Pseudomonadati</taxon>
        <taxon>Pseudomonadota</taxon>
        <taxon>Betaproteobacteria</taxon>
        <taxon>Burkholderiales</taxon>
        <taxon>Oxalobacteraceae</taxon>
        <taxon>Telluria group</taxon>
        <taxon>Massilia</taxon>
    </lineage>
</organism>
<dbReference type="InterPro" id="IPR036188">
    <property type="entry name" value="FAD/NAD-bd_sf"/>
</dbReference>
<dbReference type="InterPro" id="IPR050641">
    <property type="entry name" value="RIFMO-like"/>
</dbReference>
<dbReference type="GO" id="GO:0004497">
    <property type="term" value="F:monooxygenase activity"/>
    <property type="evidence" value="ECO:0007669"/>
    <property type="project" value="UniProtKB-KW"/>
</dbReference>
<comment type="cofactor">
    <cofactor evidence="1">
        <name>FAD</name>
        <dbReference type="ChEBI" id="CHEBI:57692"/>
    </cofactor>
</comment>
<dbReference type="Pfam" id="PF01494">
    <property type="entry name" value="FAD_binding_3"/>
    <property type="match status" value="1"/>
</dbReference>
<evidence type="ECO:0000259" key="4">
    <source>
        <dbReference type="Pfam" id="PF01494"/>
    </source>
</evidence>
<proteinExistence type="predicted"/>
<protein>
    <submittedName>
        <fullName evidence="5">FAD-dependent monooxygenase</fullName>
    </submittedName>
</protein>
<dbReference type="Proteomes" id="UP001206126">
    <property type="component" value="Unassembled WGS sequence"/>
</dbReference>
<evidence type="ECO:0000256" key="1">
    <source>
        <dbReference type="ARBA" id="ARBA00001974"/>
    </source>
</evidence>
<keyword evidence="5" id="KW-0560">Oxidoreductase</keyword>
<keyword evidence="3" id="KW-0274">FAD</keyword>
<evidence type="ECO:0000313" key="6">
    <source>
        <dbReference type="Proteomes" id="UP001206126"/>
    </source>
</evidence>
<dbReference type="Gene3D" id="3.30.70.2450">
    <property type="match status" value="1"/>
</dbReference>
<name>A0ABT2DD98_9BURK</name>
<comment type="caution">
    <text evidence="5">The sequence shown here is derived from an EMBL/GenBank/DDBJ whole genome shotgun (WGS) entry which is preliminary data.</text>
</comment>
<dbReference type="RefSeq" id="WP_258822603.1">
    <property type="nucleotide sequence ID" value="NZ_JANUHB010000002.1"/>
</dbReference>
<reference evidence="5 6" key="1">
    <citation type="submission" date="2022-08" db="EMBL/GenBank/DDBJ databases">
        <title>Reclassification of Massilia species as members of the genera Telluria, Duganella, Pseudoduganella, Mokoshia gen. nov. and Zemynaea gen. nov. using orthogonal and non-orthogonal genome-based approaches.</title>
        <authorList>
            <person name="Bowman J.P."/>
        </authorList>
    </citation>
    <scope>NUCLEOTIDE SEQUENCE [LARGE SCALE GENOMIC DNA]</scope>
    <source>
        <strain evidence="5 6">JCM 31605</strain>
    </source>
</reference>
<dbReference type="Gene3D" id="3.50.50.60">
    <property type="entry name" value="FAD/NAD(P)-binding domain"/>
    <property type="match status" value="1"/>
</dbReference>
<evidence type="ECO:0000256" key="2">
    <source>
        <dbReference type="ARBA" id="ARBA00022630"/>
    </source>
</evidence>
<evidence type="ECO:0000256" key="3">
    <source>
        <dbReference type="ARBA" id="ARBA00022827"/>
    </source>
</evidence>
<gene>
    <name evidence="5" type="ORF">NX774_13040</name>
</gene>
<evidence type="ECO:0000313" key="5">
    <source>
        <dbReference type="EMBL" id="MCS0808849.1"/>
    </source>
</evidence>
<dbReference type="SUPFAM" id="SSF51905">
    <property type="entry name" value="FAD/NAD(P)-binding domain"/>
    <property type="match status" value="1"/>
</dbReference>
<dbReference type="PRINTS" id="PR00420">
    <property type="entry name" value="RNGMNOXGNASE"/>
</dbReference>
<keyword evidence="5" id="KW-0503">Monooxygenase</keyword>
<keyword evidence="6" id="KW-1185">Reference proteome</keyword>
<dbReference type="EMBL" id="JANUHB010000002">
    <property type="protein sequence ID" value="MCS0808849.1"/>
    <property type="molecule type" value="Genomic_DNA"/>
</dbReference>
<dbReference type="PANTHER" id="PTHR43004:SF19">
    <property type="entry name" value="BINDING MONOOXYGENASE, PUTATIVE (JCVI)-RELATED"/>
    <property type="match status" value="1"/>
</dbReference>
<sequence>MARVDVLIVGAGPTGLVLALWLAQQGVGVRIVDKTPGPGTTSRALAVQARTLELYRQLGLADEVLAAGKRNPGFNLWVGGERKAHLSFAQAGAQLTPYPFLLVYPQDQHEALLVRHLEQMGVPVERNTELLDFDDKGDHVGARLRKPDGTMETCEANFLAGCDGARSPIRHQLGARFEGGTYEHIFYVADVKISGPAANGEVNISLDQSDFVAILAYSDDGHARLIGTVREDRAGQAEQLTFEDVSQRAIARLRLTIDEVKWFSTYRVHHRITDRYRQGRVFLLGDAAHIHSPAGGQGMNTGIGDAINLAWKLKAVLHGEAGDSLLDSYEPERIAFAKKLVETTDRVFTFVTAEGGFADFVRMHVAPLFATAVDHIDAVKEFMFRVLSQTMVSYHTSPLSEGTAGHVKGGDRLPWVRADTVDNYAPLTAIEWQVHVYGQATPDLRAWCEARDIALHEFAWHDEYDKAGMARNAAYLLRPDTYVALAEPGGSAQALSRYFSERAFTKFA</sequence>
<dbReference type="InterPro" id="IPR002938">
    <property type="entry name" value="FAD-bd"/>
</dbReference>